<keyword evidence="2" id="KW-0614">Plasmid</keyword>
<evidence type="ECO:0000256" key="1">
    <source>
        <dbReference type="SAM" id="Phobius"/>
    </source>
</evidence>
<accession>F2LS38</accession>
<dbReference type="KEGG" id="bgd:bgla_2p1050"/>
<dbReference type="HOGENOM" id="CLU_1329852_0_0_4"/>
<keyword evidence="1" id="KW-0812">Transmembrane</keyword>
<geneLocation type="plasmid" evidence="2 3">
    <name>bgla_2p</name>
</geneLocation>
<dbReference type="AlphaFoldDB" id="F2LS38"/>
<evidence type="ECO:0000313" key="2">
    <source>
        <dbReference type="EMBL" id="AEA65697.1"/>
    </source>
</evidence>
<sequence>MLEISAILKPLVAALVSLVAGGGLLRWYKDRRQSVGMRMDAARENAMRLEQFAIDLHDLIERNNDARPDGGPFTFGLPLLDDATSTGDSGPDHVLRNRYRDLQGEIPRANRHVQTADGGSWDGYWALDALDRRAYRIGAQALNLAADYRDRAGIRRMPQAPADRDLEQYIHDRACVDAGPPSFVNPLARARYARTRGRLARAGKLR</sequence>
<name>F2LS38_BURGS</name>
<keyword evidence="1" id="KW-1133">Transmembrane helix</keyword>
<protein>
    <submittedName>
        <fullName evidence="2">Uncharacterized protein</fullName>
    </submittedName>
</protein>
<proteinExistence type="predicted"/>
<organism evidence="2 3">
    <name type="scientific">Burkholderia gladioli (strain BSR3)</name>
    <dbReference type="NCBI Taxonomy" id="999541"/>
    <lineage>
        <taxon>Bacteria</taxon>
        <taxon>Pseudomonadati</taxon>
        <taxon>Pseudomonadota</taxon>
        <taxon>Betaproteobacteria</taxon>
        <taxon>Burkholderiales</taxon>
        <taxon>Burkholderiaceae</taxon>
        <taxon>Burkholderia</taxon>
    </lineage>
</organism>
<reference evidence="2 3" key="1">
    <citation type="journal article" date="2011" name="J. Bacteriol.">
        <title>Complete genome sequence of Burkholderia gladioli BSR3.</title>
        <authorList>
            <person name="Seo Y.S."/>
            <person name="Lim J."/>
            <person name="Choi B.S."/>
            <person name="Kim H."/>
            <person name="Goo E."/>
            <person name="Lee B."/>
            <person name="Lim J.S."/>
            <person name="Choi I.Y."/>
            <person name="Moon J.S."/>
            <person name="Kim J."/>
            <person name="Hwang I."/>
        </authorList>
    </citation>
    <scope>NUCLEOTIDE SEQUENCE [LARGE SCALE GENOMIC DNA]</scope>
    <source>
        <strain evidence="2 3">BSR3</strain>
        <plasmid evidence="2">bgla_2p</plasmid>
    </source>
</reference>
<gene>
    <name evidence="2" type="ordered locus">bgla_2p1050</name>
</gene>
<keyword evidence="3" id="KW-1185">Reference proteome</keyword>
<feature type="transmembrane region" description="Helical" evidence="1">
    <location>
        <begin position="6"/>
        <end position="28"/>
    </location>
</feature>
<evidence type="ECO:0000313" key="3">
    <source>
        <dbReference type="Proteomes" id="UP000008316"/>
    </source>
</evidence>
<dbReference type="RefSeq" id="WP_013691832.1">
    <property type="nucleotide sequence ID" value="NC_015377.1"/>
</dbReference>
<dbReference type="Proteomes" id="UP000008316">
    <property type="component" value="Plasmid bgla_2p"/>
</dbReference>
<dbReference type="EMBL" id="CP002602">
    <property type="protein sequence ID" value="AEA65697.1"/>
    <property type="molecule type" value="Genomic_DNA"/>
</dbReference>
<keyword evidence="1" id="KW-0472">Membrane</keyword>